<comment type="caution">
    <text evidence="1">The sequence shown here is derived from an EMBL/GenBank/DDBJ whole genome shotgun (WGS) entry which is preliminary data.</text>
</comment>
<name>A0A2A4HYS7_9SPHN</name>
<sequence length="155" mass="16373">MTPELLDLKRATAETIKGVGGLEAAAGFCRVGKSVLGDNQSVSKPDSFMAIDVVAALEPLASERSGWPHVTRALCRANGGVFVRVPEARATGADLWSLLARKAKEGADVSAALCEALADGRIDGREARRVRGEIAELMELLALMDAELATIEGER</sequence>
<dbReference type="GO" id="GO:0003677">
    <property type="term" value="F:DNA binding"/>
    <property type="evidence" value="ECO:0007669"/>
    <property type="project" value="InterPro"/>
</dbReference>
<protein>
    <submittedName>
        <fullName evidence="1">Uncharacterized protein</fullName>
    </submittedName>
</protein>
<dbReference type="InterPro" id="IPR009679">
    <property type="entry name" value="Phage_186_CII-like"/>
</dbReference>
<reference evidence="1 2" key="1">
    <citation type="submission" date="2017-09" db="EMBL/GenBank/DDBJ databases">
        <title>Sphingomonas ginsenosidimutans KACC 14949, whole genome shotgun sequence.</title>
        <authorList>
            <person name="Feng G."/>
            <person name="Zhu H."/>
        </authorList>
    </citation>
    <scope>NUCLEOTIDE SEQUENCE [LARGE SCALE GENOMIC DNA]</scope>
    <source>
        <strain evidence="1 2">KACC 14949</strain>
    </source>
</reference>
<accession>A0A2A4HYS7</accession>
<organism evidence="1 2">
    <name type="scientific">Sphingomonas ginsenosidimutans</name>
    <dbReference type="NCBI Taxonomy" id="862134"/>
    <lineage>
        <taxon>Bacteria</taxon>
        <taxon>Pseudomonadati</taxon>
        <taxon>Pseudomonadota</taxon>
        <taxon>Alphaproteobacteria</taxon>
        <taxon>Sphingomonadales</taxon>
        <taxon>Sphingomonadaceae</taxon>
        <taxon>Sphingomonas</taxon>
    </lineage>
</organism>
<proteinExistence type="predicted"/>
<dbReference type="EMBL" id="NWVD01000002">
    <property type="protein sequence ID" value="PCG09686.1"/>
    <property type="molecule type" value="Genomic_DNA"/>
</dbReference>
<dbReference type="Proteomes" id="UP000218784">
    <property type="component" value="Unassembled WGS sequence"/>
</dbReference>
<dbReference type="Pfam" id="PF06892">
    <property type="entry name" value="Phage_CP76"/>
    <property type="match status" value="1"/>
</dbReference>
<gene>
    <name evidence="1" type="ORF">COA17_07480</name>
</gene>
<evidence type="ECO:0000313" key="1">
    <source>
        <dbReference type="EMBL" id="PCG09686.1"/>
    </source>
</evidence>
<evidence type="ECO:0000313" key="2">
    <source>
        <dbReference type="Proteomes" id="UP000218784"/>
    </source>
</evidence>
<dbReference type="RefSeq" id="WP_096611337.1">
    <property type="nucleotide sequence ID" value="NZ_NWVD01000002.1"/>
</dbReference>
<keyword evidence="2" id="KW-1185">Reference proteome</keyword>
<dbReference type="AlphaFoldDB" id="A0A2A4HYS7"/>